<evidence type="ECO:0000259" key="6">
    <source>
        <dbReference type="PROSITE" id="PS50011"/>
    </source>
</evidence>
<dbReference type="PROSITE" id="PS50011">
    <property type="entry name" value="PROTEIN_KINASE_DOM"/>
    <property type="match status" value="1"/>
</dbReference>
<gene>
    <name evidence="7" type="ORF">ONB1V03_LOCUS6883</name>
</gene>
<comment type="similarity">
    <text evidence="5">Belongs to the protein kinase superfamily. Ser/Thr protein kinase family. GCN2 subfamily.</text>
</comment>
<dbReference type="InterPro" id="IPR011009">
    <property type="entry name" value="Kinase-like_dom_sf"/>
</dbReference>
<dbReference type="GO" id="GO:0005524">
    <property type="term" value="F:ATP binding"/>
    <property type="evidence" value="ECO:0007669"/>
    <property type="project" value="UniProtKB-KW"/>
</dbReference>
<dbReference type="InterPro" id="IPR000719">
    <property type="entry name" value="Prot_kinase_dom"/>
</dbReference>
<keyword evidence="1" id="KW-0808">Transferase</keyword>
<dbReference type="InterPro" id="IPR008271">
    <property type="entry name" value="Ser/Thr_kinase_AS"/>
</dbReference>
<keyword evidence="2" id="KW-0547">Nucleotide-binding</keyword>
<dbReference type="GO" id="GO:0004672">
    <property type="term" value="F:protein kinase activity"/>
    <property type="evidence" value="ECO:0007669"/>
    <property type="project" value="InterPro"/>
</dbReference>
<evidence type="ECO:0000313" key="8">
    <source>
        <dbReference type="Proteomes" id="UP000728032"/>
    </source>
</evidence>
<protein>
    <recommendedName>
        <fullName evidence="6">Protein kinase domain-containing protein</fullName>
    </recommendedName>
</protein>
<dbReference type="GO" id="GO:0005737">
    <property type="term" value="C:cytoplasm"/>
    <property type="evidence" value="ECO:0007669"/>
    <property type="project" value="TreeGrafter"/>
</dbReference>
<dbReference type="Gene3D" id="3.30.200.20">
    <property type="entry name" value="Phosphorylase Kinase, domain 1"/>
    <property type="match status" value="1"/>
</dbReference>
<organism evidence="7">
    <name type="scientific">Oppiella nova</name>
    <dbReference type="NCBI Taxonomy" id="334625"/>
    <lineage>
        <taxon>Eukaryota</taxon>
        <taxon>Metazoa</taxon>
        <taxon>Ecdysozoa</taxon>
        <taxon>Arthropoda</taxon>
        <taxon>Chelicerata</taxon>
        <taxon>Arachnida</taxon>
        <taxon>Acari</taxon>
        <taxon>Acariformes</taxon>
        <taxon>Sarcoptiformes</taxon>
        <taxon>Oribatida</taxon>
        <taxon>Brachypylina</taxon>
        <taxon>Oppioidea</taxon>
        <taxon>Oppiidae</taxon>
        <taxon>Oppiella</taxon>
    </lineage>
</organism>
<dbReference type="EMBL" id="CAJPVJ010003289">
    <property type="protein sequence ID" value="CAG2167376.1"/>
    <property type="molecule type" value="Genomic_DNA"/>
</dbReference>
<dbReference type="OrthoDB" id="6434949at2759"/>
<evidence type="ECO:0000256" key="5">
    <source>
        <dbReference type="ARBA" id="ARBA00037982"/>
    </source>
</evidence>
<dbReference type="Gene3D" id="1.10.510.10">
    <property type="entry name" value="Transferase(Phosphotransferase) domain 1"/>
    <property type="match status" value="2"/>
</dbReference>
<keyword evidence="3" id="KW-0418">Kinase</keyword>
<keyword evidence="4" id="KW-0067">ATP-binding</keyword>
<dbReference type="InterPro" id="IPR050339">
    <property type="entry name" value="CC_SR_Kinase"/>
</dbReference>
<dbReference type="EMBL" id="OC918114">
    <property type="protein sequence ID" value="CAD7648688.1"/>
    <property type="molecule type" value="Genomic_DNA"/>
</dbReference>
<dbReference type="Proteomes" id="UP000728032">
    <property type="component" value="Unassembled WGS sequence"/>
</dbReference>
<dbReference type="GO" id="GO:0005634">
    <property type="term" value="C:nucleus"/>
    <property type="evidence" value="ECO:0007669"/>
    <property type="project" value="TreeGrafter"/>
</dbReference>
<dbReference type="SMART" id="SM00220">
    <property type="entry name" value="S_TKc"/>
    <property type="match status" value="1"/>
</dbReference>
<dbReference type="SUPFAM" id="SSF56112">
    <property type="entry name" value="Protein kinase-like (PK-like)"/>
    <property type="match status" value="2"/>
</dbReference>
<proteinExistence type="inferred from homology"/>
<dbReference type="AlphaFoldDB" id="A0A7R9LVH5"/>
<sequence>MYAIKRVEIKNFTEEYIEEIFKEVTKLRELNSKYVVQYYNSWLQRKHLYIQMEFCSHDLGKILEIKINVFSRELGEAMDCVEYFISCEILRQILESVQYLHELNPQIIHRDLKPENILISQNVRNGRFVKLCDFGLAVEHRTASQSLSKNKGTPKYMAPELGQSRSYCDGIIRYNIRLSTIGSGGFGTIYAVKQVELKIRNLGKVRSEYVVPYYNSWPESKHLYIQMEYCSQNLRNIIEVKPQVFGRQSGEAMNCFESFTDLKPDNILIAENVRNGRFIKLCDFGLATVHEDDIYDLTPDKHTTGVGTVKYLAPEISNGMKYGHKSDIYSLALIGSEIFDFNLFYYDSDNVESIYSGNEILNGKILFTMISTPQWNKRPECSEVLSEYNEWSIDRNIIANDGQFETTLRGLQLHNKFFYE</sequence>
<evidence type="ECO:0000256" key="2">
    <source>
        <dbReference type="ARBA" id="ARBA00022741"/>
    </source>
</evidence>
<dbReference type="PROSITE" id="PS00108">
    <property type="entry name" value="PROTEIN_KINASE_ST"/>
    <property type="match status" value="1"/>
</dbReference>
<evidence type="ECO:0000256" key="1">
    <source>
        <dbReference type="ARBA" id="ARBA00022679"/>
    </source>
</evidence>
<name>A0A7R9LVH5_9ACAR</name>
<reference evidence="7" key="1">
    <citation type="submission" date="2020-11" db="EMBL/GenBank/DDBJ databases">
        <authorList>
            <person name="Tran Van P."/>
        </authorList>
    </citation>
    <scope>NUCLEOTIDE SEQUENCE</scope>
</reference>
<keyword evidence="8" id="KW-1185">Reference proteome</keyword>
<accession>A0A7R9LVH5</accession>
<evidence type="ECO:0000256" key="4">
    <source>
        <dbReference type="ARBA" id="ARBA00022840"/>
    </source>
</evidence>
<evidence type="ECO:0000256" key="3">
    <source>
        <dbReference type="ARBA" id="ARBA00022777"/>
    </source>
</evidence>
<feature type="domain" description="Protein kinase" evidence="6">
    <location>
        <begin position="1"/>
        <end position="279"/>
    </location>
</feature>
<dbReference type="PANTHER" id="PTHR11042">
    <property type="entry name" value="EUKARYOTIC TRANSLATION INITIATION FACTOR 2-ALPHA KINASE EIF2-ALPHA KINASE -RELATED"/>
    <property type="match status" value="1"/>
</dbReference>
<dbReference type="Pfam" id="PF00069">
    <property type="entry name" value="Pkinase"/>
    <property type="match status" value="2"/>
</dbReference>
<feature type="non-terminal residue" evidence="7">
    <location>
        <position position="420"/>
    </location>
</feature>
<evidence type="ECO:0000313" key="7">
    <source>
        <dbReference type="EMBL" id="CAD7648688.1"/>
    </source>
</evidence>